<gene>
    <name evidence="1" type="ORF">CITCOLO1_LOCUS21121</name>
</gene>
<dbReference type="Proteomes" id="UP001642487">
    <property type="component" value="Chromosome 9"/>
</dbReference>
<sequence>MAWLGLHNEIDATKLITTKNILRTTHYVPRGCYCYLSPSQLRLPMAAILLEASINGGTLYWKSAIENPSPPP</sequence>
<organism evidence="1 2">
    <name type="scientific">Citrullus colocynthis</name>
    <name type="common">colocynth</name>
    <dbReference type="NCBI Taxonomy" id="252529"/>
    <lineage>
        <taxon>Eukaryota</taxon>
        <taxon>Viridiplantae</taxon>
        <taxon>Streptophyta</taxon>
        <taxon>Embryophyta</taxon>
        <taxon>Tracheophyta</taxon>
        <taxon>Spermatophyta</taxon>
        <taxon>Magnoliopsida</taxon>
        <taxon>eudicotyledons</taxon>
        <taxon>Gunneridae</taxon>
        <taxon>Pentapetalae</taxon>
        <taxon>rosids</taxon>
        <taxon>fabids</taxon>
        <taxon>Cucurbitales</taxon>
        <taxon>Cucurbitaceae</taxon>
        <taxon>Benincaseae</taxon>
        <taxon>Citrullus</taxon>
    </lineage>
</organism>
<keyword evidence="2" id="KW-1185">Reference proteome</keyword>
<proteinExistence type="predicted"/>
<accession>A0ABP0Z7D2</accession>
<protein>
    <submittedName>
        <fullName evidence="1">Uncharacterized protein</fullName>
    </submittedName>
</protein>
<evidence type="ECO:0000313" key="1">
    <source>
        <dbReference type="EMBL" id="CAK9328698.1"/>
    </source>
</evidence>
<dbReference type="EMBL" id="OZ021743">
    <property type="protein sequence ID" value="CAK9328698.1"/>
    <property type="molecule type" value="Genomic_DNA"/>
</dbReference>
<evidence type="ECO:0000313" key="2">
    <source>
        <dbReference type="Proteomes" id="UP001642487"/>
    </source>
</evidence>
<reference evidence="1 2" key="1">
    <citation type="submission" date="2024-03" db="EMBL/GenBank/DDBJ databases">
        <authorList>
            <person name="Gkanogiannis A."/>
            <person name="Becerra Lopez-Lavalle L."/>
        </authorList>
    </citation>
    <scope>NUCLEOTIDE SEQUENCE [LARGE SCALE GENOMIC DNA]</scope>
</reference>
<name>A0ABP0Z7D2_9ROSI</name>